<sequence length="1021" mass="112285">MIRLASIALLATATAHAAGTDFAKDVYPVLQRACFECHGAETHKADLRLDTASPQHLKIGTDLLRRVALPKEDKEAMPKRGDRLTPAEISHLRDWIAAGAQWPDKLETLRHWSYIPPQRPTLPTVKNQAWPHNEIDRFILAKLEASNLTPSAPASPEILIRRMSLDLTGLPPAPSEVESFTKAYIQDPSSSIEHLATRLLASKQFGVRWARPWLDLARYADSHGFQRDDLREVWAWRDWVVDALNANMPFDQFTLEQIAGDLLPNATPQQIIATGFHRCTPTNVEAGTEPEESRINQVIDRVNTTGAVWLGTTLECAQCHNHKYDPFSQRDYYSLLAYYNNTEKEAERTNPDVPGSIQFKGSPLKISDASRAAQRAPLSAKLKELDAQITARQKLLAADKKGTTSHPAAAGVASSRIKPLKPTAFITESDAESELQPDGSVLLTGPVPDTDTYTFESELSAGELSGLMLEALTHASIPGDGPGRGGEARPNFVLHTFDCTLTTPDGKSQPVTFKTAYADYSQKGYDVVNLINKVRKGAWAIGQRFHEPHWAAFELTQPVSVPPGSKLKIQMAQNYGKGLVMGCLRISSITGDVASCLPEVEEPAPVATTKRKGKAAAAAPKDPELARIEKQKTALQKQLTELADPTTEVMHELPQPRMSTIFKRGVYTDPADPVTPGVPAIFGTKLSGPANRLTLGRWLASRDNPLAARVTVNRWWAELFGQGIVTTLEDFGVKGAYPSHPELLDWLAVEFMDSGWDMKHLLKKIVLSATYQQSSSIHVLTSQPTPPEIINHKSKIINSAFSTDPSNSLLWHGPRFRLDAETIRDNALAIAGLLDLKQGGPPIRPPQPDGLWQKVGGQQYNYVVSPGTEQYRRGLYVVLKRGSPYPSFMNFDASARMACVVRRSRSNTPLQALTLLNDPVYVGATKAFARRIVAEAPSTDLDSRLNQAFRLALARPPQPQELTVIKSLWETQFESAKADVTSAKELSTGIELLKNLSPAEFAAWYAVASAILNLDECITKG</sequence>
<reference evidence="7 8" key="1">
    <citation type="submission" date="2020-08" db="EMBL/GenBank/DDBJ databases">
        <title>Genomic Encyclopedia of Type Strains, Phase IV (KMG-IV): sequencing the most valuable type-strain genomes for metagenomic binning, comparative biology and taxonomic classification.</title>
        <authorList>
            <person name="Goeker M."/>
        </authorList>
    </citation>
    <scope>NUCLEOTIDE SEQUENCE [LARGE SCALE GENOMIC DNA]</scope>
    <source>
        <strain evidence="7 8">DSM 12252</strain>
    </source>
</reference>
<evidence type="ECO:0000256" key="5">
    <source>
        <dbReference type="SAM" id="SignalP"/>
    </source>
</evidence>
<dbReference type="EMBL" id="JACHIG010000004">
    <property type="protein sequence ID" value="MBB5032919.1"/>
    <property type="molecule type" value="Genomic_DNA"/>
</dbReference>
<evidence type="ECO:0000256" key="4">
    <source>
        <dbReference type="PROSITE-ProRule" id="PRU00433"/>
    </source>
</evidence>
<keyword evidence="1 4" id="KW-0349">Heme</keyword>
<dbReference type="PANTHER" id="PTHR35889:SF3">
    <property type="entry name" value="F-BOX DOMAIN-CONTAINING PROTEIN"/>
    <property type="match status" value="1"/>
</dbReference>
<dbReference type="InterPro" id="IPR036909">
    <property type="entry name" value="Cyt_c-like_dom_sf"/>
</dbReference>
<dbReference type="Pfam" id="PF07587">
    <property type="entry name" value="PSD1"/>
    <property type="match status" value="1"/>
</dbReference>
<dbReference type="Pfam" id="PF07583">
    <property type="entry name" value="PSCyt2"/>
    <property type="match status" value="1"/>
</dbReference>
<organism evidence="7 8">
    <name type="scientific">Prosthecobacter vanneervenii</name>
    <dbReference type="NCBI Taxonomy" id="48466"/>
    <lineage>
        <taxon>Bacteria</taxon>
        <taxon>Pseudomonadati</taxon>
        <taxon>Verrucomicrobiota</taxon>
        <taxon>Verrucomicrobiia</taxon>
        <taxon>Verrucomicrobiales</taxon>
        <taxon>Verrucomicrobiaceae</taxon>
        <taxon>Prosthecobacter</taxon>
    </lineage>
</organism>
<dbReference type="InterPro" id="IPR022655">
    <property type="entry name" value="DUF1553"/>
</dbReference>
<evidence type="ECO:0000259" key="6">
    <source>
        <dbReference type="PROSITE" id="PS51007"/>
    </source>
</evidence>
<feature type="chain" id="PRO_5031462178" evidence="5">
    <location>
        <begin position="18"/>
        <end position="1021"/>
    </location>
</feature>
<name>A0A7W7YB93_9BACT</name>
<dbReference type="GO" id="GO:0046872">
    <property type="term" value="F:metal ion binding"/>
    <property type="evidence" value="ECO:0007669"/>
    <property type="project" value="UniProtKB-KW"/>
</dbReference>
<dbReference type="SUPFAM" id="SSF46626">
    <property type="entry name" value="Cytochrome c"/>
    <property type="match status" value="1"/>
</dbReference>
<dbReference type="InterPro" id="IPR011444">
    <property type="entry name" value="DUF1549"/>
</dbReference>
<evidence type="ECO:0000313" key="7">
    <source>
        <dbReference type="EMBL" id="MBB5032919.1"/>
    </source>
</evidence>
<dbReference type="InterPro" id="IPR009056">
    <property type="entry name" value="Cyt_c-like_dom"/>
</dbReference>
<dbReference type="GO" id="GO:0009055">
    <property type="term" value="F:electron transfer activity"/>
    <property type="evidence" value="ECO:0007669"/>
    <property type="project" value="InterPro"/>
</dbReference>
<dbReference type="Gene3D" id="1.10.760.10">
    <property type="entry name" value="Cytochrome c-like domain"/>
    <property type="match status" value="1"/>
</dbReference>
<keyword evidence="3 4" id="KW-0408">Iron</keyword>
<keyword evidence="5" id="KW-0732">Signal</keyword>
<comment type="caution">
    <text evidence="7">The sequence shown here is derived from an EMBL/GenBank/DDBJ whole genome shotgun (WGS) entry which is preliminary data.</text>
</comment>
<dbReference type="AlphaFoldDB" id="A0A7W7YB93"/>
<feature type="signal peptide" evidence="5">
    <location>
        <begin position="1"/>
        <end position="17"/>
    </location>
</feature>
<dbReference type="RefSeq" id="WP_184339824.1">
    <property type="nucleotide sequence ID" value="NZ_JACHIG010000004.1"/>
</dbReference>
<accession>A0A7W7YB93</accession>
<evidence type="ECO:0000256" key="1">
    <source>
        <dbReference type="ARBA" id="ARBA00022617"/>
    </source>
</evidence>
<keyword evidence="2 4" id="KW-0479">Metal-binding</keyword>
<dbReference type="PANTHER" id="PTHR35889">
    <property type="entry name" value="CYCLOINULO-OLIGOSACCHARIDE FRUCTANOTRANSFERASE-RELATED"/>
    <property type="match status" value="1"/>
</dbReference>
<evidence type="ECO:0000256" key="3">
    <source>
        <dbReference type="ARBA" id="ARBA00023004"/>
    </source>
</evidence>
<protein>
    <submittedName>
        <fullName evidence="7">Cytochrome c553</fullName>
    </submittedName>
</protein>
<dbReference type="GO" id="GO:0020037">
    <property type="term" value="F:heme binding"/>
    <property type="evidence" value="ECO:0007669"/>
    <property type="project" value="InterPro"/>
</dbReference>
<proteinExistence type="predicted"/>
<evidence type="ECO:0000256" key="2">
    <source>
        <dbReference type="ARBA" id="ARBA00022723"/>
    </source>
</evidence>
<evidence type="ECO:0000313" key="8">
    <source>
        <dbReference type="Proteomes" id="UP000590740"/>
    </source>
</evidence>
<keyword evidence="8" id="KW-1185">Reference proteome</keyword>
<feature type="domain" description="Cytochrome c" evidence="6">
    <location>
        <begin position="18"/>
        <end position="100"/>
    </location>
</feature>
<dbReference type="Proteomes" id="UP000590740">
    <property type="component" value="Unassembled WGS sequence"/>
</dbReference>
<gene>
    <name evidence="7" type="ORF">HNQ65_002501</name>
</gene>
<dbReference type="PROSITE" id="PS51007">
    <property type="entry name" value="CYTC"/>
    <property type="match status" value="1"/>
</dbReference>